<dbReference type="InterPro" id="IPR050126">
    <property type="entry name" value="Ap4A_hydrolase"/>
</dbReference>
<organism evidence="2 3">
    <name type="scientific">Marinospirillum insulare</name>
    <dbReference type="NCBI Taxonomy" id="217169"/>
    <lineage>
        <taxon>Bacteria</taxon>
        <taxon>Pseudomonadati</taxon>
        <taxon>Pseudomonadota</taxon>
        <taxon>Gammaproteobacteria</taxon>
        <taxon>Oceanospirillales</taxon>
        <taxon>Oceanospirillaceae</taxon>
        <taxon>Marinospirillum</taxon>
    </lineage>
</organism>
<dbReference type="Pfam" id="PF00149">
    <property type="entry name" value="Metallophos"/>
    <property type="match status" value="1"/>
</dbReference>
<dbReference type="RefSeq" id="WP_027849910.1">
    <property type="nucleotide sequence ID" value="NZ_BSOR01000016.1"/>
</dbReference>
<evidence type="ECO:0000313" key="2">
    <source>
        <dbReference type="EMBL" id="GLR63575.1"/>
    </source>
</evidence>
<dbReference type="Proteomes" id="UP001156682">
    <property type="component" value="Unassembled WGS sequence"/>
</dbReference>
<sequence>MTAINQTAKHFDIIGDVHGELQLLNQLLADLDYRQEQGVWQHPERQAIFVGDLIDKGPEAGQVLLQIKAMVEAGAAQAVVGNHELNLLRTVQDSLLDWQDEDFAYDLFDYLLDHHFYDYNTLADELISQQEALAEALIWLKKQPLWIDEPDLRVVHACWDDKAIECLKKAKITSLNDAALNACISKGNPVYYAIDLIVAGCQHTPLDKPDRSGFITRRQRVRWWQNPVADYEFSEVPLQRDLAPPTSDAPVFFGHYGLQPKSELEPISEFQVCTDFGVAYGGTLVAYRHTVGQAIHPQHFVAVKR</sequence>
<protein>
    <submittedName>
        <fullName evidence="2">Diadenosine tetraphosphatase</fullName>
    </submittedName>
</protein>
<dbReference type="PANTHER" id="PTHR42850:SF7">
    <property type="entry name" value="BIS(5'-NUCLEOSYL)-TETRAPHOSPHATASE PRPE [ASYMMETRICAL]"/>
    <property type="match status" value="1"/>
</dbReference>
<name>A0ABQ6A0C5_9GAMM</name>
<accession>A0ABQ6A0C5</accession>
<proteinExistence type="predicted"/>
<dbReference type="InterPro" id="IPR029052">
    <property type="entry name" value="Metallo-depent_PP-like"/>
</dbReference>
<dbReference type="SUPFAM" id="SSF56300">
    <property type="entry name" value="Metallo-dependent phosphatases"/>
    <property type="match status" value="1"/>
</dbReference>
<comment type="caution">
    <text evidence="2">The sequence shown here is derived from an EMBL/GenBank/DDBJ whole genome shotgun (WGS) entry which is preliminary data.</text>
</comment>
<dbReference type="Gene3D" id="3.60.21.10">
    <property type="match status" value="1"/>
</dbReference>
<gene>
    <name evidence="2" type="primary">apaH_2</name>
    <name evidence="2" type="ORF">GCM10007878_10100</name>
</gene>
<keyword evidence="3" id="KW-1185">Reference proteome</keyword>
<evidence type="ECO:0000259" key="1">
    <source>
        <dbReference type="Pfam" id="PF00149"/>
    </source>
</evidence>
<evidence type="ECO:0000313" key="3">
    <source>
        <dbReference type="Proteomes" id="UP001156682"/>
    </source>
</evidence>
<dbReference type="PANTHER" id="PTHR42850">
    <property type="entry name" value="METALLOPHOSPHOESTERASE"/>
    <property type="match status" value="1"/>
</dbReference>
<feature type="domain" description="Calcineurin-like phosphoesterase" evidence="1">
    <location>
        <begin position="11"/>
        <end position="142"/>
    </location>
</feature>
<dbReference type="InterPro" id="IPR004843">
    <property type="entry name" value="Calcineurin-like_PHP"/>
</dbReference>
<reference evidence="3" key="1">
    <citation type="journal article" date="2019" name="Int. J. Syst. Evol. Microbiol.">
        <title>The Global Catalogue of Microorganisms (GCM) 10K type strain sequencing project: providing services to taxonomists for standard genome sequencing and annotation.</title>
        <authorList>
            <consortium name="The Broad Institute Genomics Platform"/>
            <consortium name="The Broad Institute Genome Sequencing Center for Infectious Disease"/>
            <person name="Wu L."/>
            <person name="Ma J."/>
        </authorList>
    </citation>
    <scope>NUCLEOTIDE SEQUENCE [LARGE SCALE GENOMIC DNA]</scope>
    <source>
        <strain evidence="3">NBRC 100033</strain>
    </source>
</reference>
<dbReference type="EMBL" id="BSOR01000016">
    <property type="protein sequence ID" value="GLR63575.1"/>
    <property type="molecule type" value="Genomic_DNA"/>
</dbReference>